<evidence type="ECO:0000313" key="3">
    <source>
        <dbReference type="Proteomes" id="UP001497480"/>
    </source>
</evidence>
<organism evidence="2 3">
    <name type="scientific">Lupinus luteus</name>
    <name type="common">European yellow lupine</name>
    <dbReference type="NCBI Taxonomy" id="3873"/>
    <lineage>
        <taxon>Eukaryota</taxon>
        <taxon>Viridiplantae</taxon>
        <taxon>Streptophyta</taxon>
        <taxon>Embryophyta</taxon>
        <taxon>Tracheophyta</taxon>
        <taxon>Spermatophyta</taxon>
        <taxon>Magnoliopsida</taxon>
        <taxon>eudicotyledons</taxon>
        <taxon>Gunneridae</taxon>
        <taxon>Pentapetalae</taxon>
        <taxon>rosids</taxon>
        <taxon>fabids</taxon>
        <taxon>Fabales</taxon>
        <taxon>Fabaceae</taxon>
        <taxon>Papilionoideae</taxon>
        <taxon>50 kb inversion clade</taxon>
        <taxon>genistoids sensu lato</taxon>
        <taxon>core genistoids</taxon>
        <taxon>Genisteae</taxon>
        <taxon>Lupinus</taxon>
    </lineage>
</organism>
<evidence type="ECO:0000256" key="1">
    <source>
        <dbReference type="SAM" id="MobiDB-lite"/>
    </source>
</evidence>
<reference evidence="2 3" key="1">
    <citation type="submission" date="2024-03" db="EMBL/GenBank/DDBJ databases">
        <authorList>
            <person name="Martinez-Hernandez J."/>
        </authorList>
    </citation>
    <scope>NUCLEOTIDE SEQUENCE [LARGE SCALE GENOMIC DNA]</scope>
</reference>
<dbReference type="EMBL" id="CAXHTB010000025">
    <property type="protein sequence ID" value="CAL0333569.1"/>
    <property type="molecule type" value="Genomic_DNA"/>
</dbReference>
<feature type="region of interest" description="Disordered" evidence="1">
    <location>
        <begin position="49"/>
        <end position="94"/>
    </location>
</feature>
<feature type="compositionally biased region" description="Basic and acidic residues" evidence="1">
    <location>
        <begin position="75"/>
        <end position="94"/>
    </location>
</feature>
<protein>
    <submittedName>
        <fullName evidence="2">Uncharacterized protein</fullName>
    </submittedName>
</protein>
<sequence>MALHLGREFIGSAGLSFGSAVRSSLLGIVVSGGGILFGELDDEALADADIAGGEGGRGVGANEGRDGEPEEEGFEGFRLEKENGESEEKTTERNRYEEEWLGGIFIRELWLSDCGFGCS</sequence>
<evidence type="ECO:0000313" key="2">
    <source>
        <dbReference type="EMBL" id="CAL0333569.1"/>
    </source>
</evidence>
<gene>
    <name evidence="2" type="ORF">LLUT_LOCUS34629</name>
</gene>
<accession>A0AAV1YKT8</accession>
<dbReference type="AlphaFoldDB" id="A0AAV1YKT8"/>
<dbReference type="Proteomes" id="UP001497480">
    <property type="component" value="Unassembled WGS sequence"/>
</dbReference>
<comment type="caution">
    <text evidence="2">The sequence shown here is derived from an EMBL/GenBank/DDBJ whole genome shotgun (WGS) entry which is preliminary data.</text>
</comment>
<feature type="compositionally biased region" description="Gly residues" evidence="1">
    <location>
        <begin position="52"/>
        <end position="61"/>
    </location>
</feature>
<proteinExistence type="predicted"/>
<name>A0AAV1YKT8_LUPLU</name>
<keyword evidence="3" id="KW-1185">Reference proteome</keyword>